<accession>A0ABV4G713</accession>
<feature type="region of interest" description="Disordered" evidence="1">
    <location>
        <begin position="141"/>
        <end position="174"/>
    </location>
</feature>
<evidence type="ECO:0000313" key="2">
    <source>
        <dbReference type="EMBL" id="MEY9467700.1"/>
    </source>
</evidence>
<feature type="compositionally biased region" description="Basic residues" evidence="1">
    <location>
        <begin position="159"/>
        <end position="174"/>
    </location>
</feature>
<reference evidence="2 3" key="1">
    <citation type="submission" date="2024-07" db="EMBL/GenBank/DDBJ databases">
        <title>Genomic Encyclopedia of Type Strains, Phase V (KMG-V): Genome sequencing to study the core and pangenomes of soil and plant-associated prokaryotes.</title>
        <authorList>
            <person name="Whitman W."/>
        </authorList>
    </citation>
    <scope>NUCLEOTIDE SEQUENCE [LARGE SCALE GENOMIC DNA]</scope>
    <source>
        <strain evidence="2 3">USDA 222</strain>
    </source>
</reference>
<name>A0ABV4G713_9BRAD</name>
<sequence>MRIFSSAEYCRRVWRRMSFSTWSADALRGPDFCFIFASGGYDEPEILYAKSPVCLTGPEANTAAECAQLEGASSRSHVYLDHRQPPTLCPAAKGGTWSEQIGGKTPEQLARKGCVLTDTRKEFWGKPVRGCATDRLQNAFTRAPRESSGGGRTISAHPGSKHTKADRRQRRTHLRKSVRLRHNLRYP</sequence>
<evidence type="ECO:0000256" key="1">
    <source>
        <dbReference type="SAM" id="MobiDB-lite"/>
    </source>
</evidence>
<dbReference type="EMBL" id="JBGBZN010000001">
    <property type="protein sequence ID" value="MEY9467700.1"/>
    <property type="molecule type" value="Genomic_DNA"/>
</dbReference>
<protein>
    <submittedName>
        <fullName evidence="2">Uncharacterized protein</fullName>
    </submittedName>
</protein>
<gene>
    <name evidence="2" type="ORF">ABH992_000099</name>
</gene>
<proteinExistence type="predicted"/>
<comment type="caution">
    <text evidence="2">The sequence shown here is derived from an EMBL/GenBank/DDBJ whole genome shotgun (WGS) entry which is preliminary data.</text>
</comment>
<keyword evidence="3" id="KW-1185">Reference proteome</keyword>
<organism evidence="2 3">
    <name type="scientific">Bradyrhizobium yuanmingense</name>
    <dbReference type="NCBI Taxonomy" id="108015"/>
    <lineage>
        <taxon>Bacteria</taxon>
        <taxon>Pseudomonadati</taxon>
        <taxon>Pseudomonadota</taxon>
        <taxon>Alphaproteobacteria</taxon>
        <taxon>Hyphomicrobiales</taxon>
        <taxon>Nitrobacteraceae</taxon>
        <taxon>Bradyrhizobium</taxon>
    </lineage>
</organism>
<dbReference type="Proteomes" id="UP001565474">
    <property type="component" value="Unassembled WGS sequence"/>
</dbReference>
<evidence type="ECO:0000313" key="3">
    <source>
        <dbReference type="Proteomes" id="UP001565474"/>
    </source>
</evidence>